<comment type="caution">
    <text evidence="16">The sequence shown here is derived from an EMBL/GenBank/DDBJ whole genome shotgun (WGS) entry which is preliminary data.</text>
</comment>
<dbReference type="PRINTS" id="PR00463">
    <property type="entry name" value="EP450I"/>
</dbReference>
<sequence>LACSLSLPSIKVQFFVDFVSLAMLLYFLLGFLTLLVYGLIKYYRWVGRYPKATLFPLPFVGNFFEIDFKAEYKSLQRLGKLSNGMHTTFAPIPVIHITDPVILKEAFVDNGEDFVGRPENETLQDVFTLAPNAGVINSNGGPWRENRRAAISIMRDFGMGKNVMEEQVRSSVADYIAFLDGIEDKEHAILRWPIQVMVANIINDVLFGFRYKYDECQPLMDYVEGFNRVLLGMTDNKLLLLALVYPPMRNWPVIGWYATGRNREEFQKIGQYIVSNVDRCLKNYNVDDEPTCFVQAYKQKMGQGDYLDAPNLLVTCSDFFLAGMETTTTTLRWAMLFFAINQEAQDKLRQEILDVVGTDRVPEMADHPKMLYARACVLEVQRRANITQTNVLRVAVRDVEIRGQTIPKGAWVNGDIHYLLADEALFENAEEFRPERYIAEDGKSLRKDLVDITLPFSIGKRVCAGEGIARVELFLGLTATFQHYRLSPCKGEEVNLEPHVTGMILQPHEQRLRIEKV</sequence>
<dbReference type="PROSITE" id="PS00086">
    <property type="entry name" value="CYTOCHROME_P450"/>
    <property type="match status" value="1"/>
</dbReference>
<dbReference type="InterPro" id="IPR036396">
    <property type="entry name" value="Cyt_P450_sf"/>
</dbReference>
<dbReference type="Pfam" id="PF00067">
    <property type="entry name" value="p450"/>
    <property type="match status" value="1"/>
</dbReference>
<evidence type="ECO:0000313" key="16">
    <source>
        <dbReference type="EMBL" id="GMS77890.1"/>
    </source>
</evidence>
<dbReference type="GO" id="GO:0004497">
    <property type="term" value="F:monooxygenase activity"/>
    <property type="evidence" value="ECO:0007669"/>
    <property type="project" value="UniProtKB-KW"/>
</dbReference>
<comment type="subcellular location">
    <subcellularLocation>
        <location evidence="3">Endoplasmic reticulum membrane</location>
        <topology evidence="3">Peripheral membrane protein</topology>
    </subcellularLocation>
    <subcellularLocation>
        <location evidence="2">Microsome membrane</location>
        <topology evidence="2">Peripheral membrane protein</topology>
    </subcellularLocation>
</comment>
<dbReference type="Gene3D" id="1.10.630.10">
    <property type="entry name" value="Cytochrome P450"/>
    <property type="match status" value="1"/>
</dbReference>
<dbReference type="EMBL" id="BTSX01000001">
    <property type="protein sequence ID" value="GMS77890.1"/>
    <property type="molecule type" value="Genomic_DNA"/>
</dbReference>
<dbReference type="PANTHER" id="PTHR24284:SF1">
    <property type="entry name" value="CYTOCHROME P450 FAMILY"/>
    <property type="match status" value="1"/>
</dbReference>
<accession>A0AAV5S7K9</accession>
<dbReference type="SUPFAM" id="SSF48264">
    <property type="entry name" value="Cytochrome P450"/>
    <property type="match status" value="1"/>
</dbReference>
<dbReference type="PRINTS" id="PR00385">
    <property type="entry name" value="P450"/>
</dbReference>
<gene>
    <name evidence="16" type="ORF">PENTCL1PPCAC_65</name>
</gene>
<evidence type="ECO:0000256" key="6">
    <source>
        <dbReference type="ARBA" id="ARBA00022723"/>
    </source>
</evidence>
<evidence type="ECO:0000313" key="17">
    <source>
        <dbReference type="Proteomes" id="UP001432027"/>
    </source>
</evidence>
<keyword evidence="7" id="KW-0256">Endoplasmic reticulum</keyword>
<evidence type="ECO:0000256" key="9">
    <source>
        <dbReference type="ARBA" id="ARBA00023002"/>
    </source>
</evidence>
<keyword evidence="9 14" id="KW-0560">Oxidoreductase</keyword>
<keyword evidence="6 13" id="KW-0479">Metal-binding</keyword>
<dbReference type="GO" id="GO:0005789">
    <property type="term" value="C:endoplasmic reticulum membrane"/>
    <property type="evidence" value="ECO:0007669"/>
    <property type="project" value="UniProtKB-SubCell"/>
</dbReference>
<evidence type="ECO:0000256" key="15">
    <source>
        <dbReference type="SAM" id="Phobius"/>
    </source>
</evidence>
<keyword evidence="8" id="KW-0492">Microsome</keyword>
<keyword evidence="10 13" id="KW-0408">Iron</keyword>
<evidence type="ECO:0000256" key="13">
    <source>
        <dbReference type="PIRSR" id="PIRSR602401-1"/>
    </source>
</evidence>
<keyword evidence="15" id="KW-1133">Transmembrane helix</keyword>
<feature type="non-terminal residue" evidence="16">
    <location>
        <position position="1"/>
    </location>
</feature>
<comment type="cofactor">
    <cofactor evidence="1 13">
        <name>heme</name>
        <dbReference type="ChEBI" id="CHEBI:30413"/>
    </cofactor>
</comment>
<reference evidence="16" key="1">
    <citation type="submission" date="2023-10" db="EMBL/GenBank/DDBJ databases">
        <title>Genome assembly of Pristionchus species.</title>
        <authorList>
            <person name="Yoshida K."/>
            <person name="Sommer R.J."/>
        </authorList>
    </citation>
    <scope>NUCLEOTIDE SEQUENCE</scope>
    <source>
        <strain evidence="16">RS0144</strain>
    </source>
</reference>
<proteinExistence type="inferred from homology"/>
<feature type="transmembrane region" description="Helical" evidence="15">
    <location>
        <begin position="14"/>
        <end position="40"/>
    </location>
</feature>
<evidence type="ECO:0000256" key="3">
    <source>
        <dbReference type="ARBA" id="ARBA00004406"/>
    </source>
</evidence>
<evidence type="ECO:0000256" key="7">
    <source>
        <dbReference type="ARBA" id="ARBA00022824"/>
    </source>
</evidence>
<dbReference type="GO" id="GO:0016705">
    <property type="term" value="F:oxidoreductase activity, acting on paired donors, with incorporation or reduction of molecular oxygen"/>
    <property type="evidence" value="ECO:0007669"/>
    <property type="project" value="InterPro"/>
</dbReference>
<protein>
    <recommendedName>
        <fullName evidence="18">Cytochrome P450</fullName>
    </recommendedName>
</protein>
<evidence type="ECO:0000256" key="11">
    <source>
        <dbReference type="ARBA" id="ARBA00023033"/>
    </source>
</evidence>
<dbReference type="AlphaFoldDB" id="A0AAV5S7K9"/>
<dbReference type="GO" id="GO:0005506">
    <property type="term" value="F:iron ion binding"/>
    <property type="evidence" value="ECO:0007669"/>
    <property type="project" value="InterPro"/>
</dbReference>
<evidence type="ECO:0000256" key="8">
    <source>
        <dbReference type="ARBA" id="ARBA00022848"/>
    </source>
</evidence>
<evidence type="ECO:0000256" key="12">
    <source>
        <dbReference type="ARBA" id="ARBA00023136"/>
    </source>
</evidence>
<evidence type="ECO:0000256" key="10">
    <source>
        <dbReference type="ARBA" id="ARBA00023004"/>
    </source>
</evidence>
<evidence type="ECO:0000256" key="4">
    <source>
        <dbReference type="ARBA" id="ARBA00010617"/>
    </source>
</evidence>
<comment type="similarity">
    <text evidence="4 14">Belongs to the cytochrome P450 family.</text>
</comment>
<feature type="binding site" description="axial binding residue" evidence="13">
    <location>
        <position position="463"/>
    </location>
    <ligand>
        <name>heme</name>
        <dbReference type="ChEBI" id="CHEBI:30413"/>
    </ligand>
    <ligandPart>
        <name>Fe</name>
        <dbReference type="ChEBI" id="CHEBI:18248"/>
    </ligandPart>
</feature>
<keyword evidence="12 15" id="KW-0472">Membrane</keyword>
<organism evidence="16 17">
    <name type="scientific">Pristionchus entomophagus</name>
    <dbReference type="NCBI Taxonomy" id="358040"/>
    <lineage>
        <taxon>Eukaryota</taxon>
        <taxon>Metazoa</taxon>
        <taxon>Ecdysozoa</taxon>
        <taxon>Nematoda</taxon>
        <taxon>Chromadorea</taxon>
        <taxon>Rhabditida</taxon>
        <taxon>Rhabditina</taxon>
        <taxon>Diplogasteromorpha</taxon>
        <taxon>Diplogasteroidea</taxon>
        <taxon>Neodiplogasteridae</taxon>
        <taxon>Pristionchus</taxon>
    </lineage>
</organism>
<evidence type="ECO:0008006" key="18">
    <source>
        <dbReference type="Google" id="ProtNLM"/>
    </source>
</evidence>
<name>A0AAV5S7K9_9BILA</name>
<evidence type="ECO:0000256" key="1">
    <source>
        <dbReference type="ARBA" id="ARBA00001971"/>
    </source>
</evidence>
<dbReference type="InterPro" id="IPR017972">
    <property type="entry name" value="Cyt_P450_CS"/>
</dbReference>
<evidence type="ECO:0000256" key="5">
    <source>
        <dbReference type="ARBA" id="ARBA00022617"/>
    </source>
</evidence>
<dbReference type="InterPro" id="IPR002401">
    <property type="entry name" value="Cyt_P450_E_grp-I"/>
</dbReference>
<keyword evidence="15" id="KW-0812">Transmembrane</keyword>
<dbReference type="GO" id="GO:0020037">
    <property type="term" value="F:heme binding"/>
    <property type="evidence" value="ECO:0007669"/>
    <property type="project" value="InterPro"/>
</dbReference>
<keyword evidence="5 13" id="KW-0349">Heme</keyword>
<dbReference type="InterPro" id="IPR001128">
    <property type="entry name" value="Cyt_P450"/>
</dbReference>
<evidence type="ECO:0000256" key="2">
    <source>
        <dbReference type="ARBA" id="ARBA00004174"/>
    </source>
</evidence>
<evidence type="ECO:0000256" key="14">
    <source>
        <dbReference type="RuleBase" id="RU000461"/>
    </source>
</evidence>
<keyword evidence="11 14" id="KW-0503">Monooxygenase</keyword>
<dbReference type="PANTHER" id="PTHR24284">
    <property type="entry name" value="CYTOCHROME P450 FAMILY"/>
    <property type="match status" value="1"/>
</dbReference>
<dbReference type="Proteomes" id="UP001432027">
    <property type="component" value="Unassembled WGS sequence"/>
</dbReference>
<keyword evidence="17" id="KW-1185">Reference proteome</keyword>
<dbReference type="FunFam" id="1.10.630.10:FF:000238">
    <property type="entry name" value="Cytochrome P450 2A6"/>
    <property type="match status" value="1"/>
</dbReference>